<dbReference type="AlphaFoldDB" id="A0A4R7UPZ1"/>
<proteinExistence type="inferred from homology"/>
<protein>
    <submittedName>
        <fullName evidence="3">Cell envelope-related Asp23 family protein</fullName>
    </submittedName>
</protein>
<evidence type="ECO:0000313" key="3">
    <source>
        <dbReference type="EMBL" id="TDV35444.1"/>
    </source>
</evidence>
<name>A0A4R7UPZ1_9PSEU</name>
<dbReference type="Pfam" id="PF03780">
    <property type="entry name" value="Asp23"/>
    <property type="match status" value="1"/>
</dbReference>
<gene>
    <name evidence="3" type="ORF">CLV71_13431</name>
</gene>
<evidence type="ECO:0000256" key="1">
    <source>
        <dbReference type="ARBA" id="ARBA00005721"/>
    </source>
</evidence>
<dbReference type="InterPro" id="IPR005531">
    <property type="entry name" value="Asp23"/>
</dbReference>
<dbReference type="RefSeq" id="WP_133909370.1">
    <property type="nucleotide sequence ID" value="NZ_SOCP01000034.1"/>
</dbReference>
<feature type="compositionally biased region" description="Polar residues" evidence="2">
    <location>
        <begin position="38"/>
        <end position="48"/>
    </location>
</feature>
<dbReference type="OrthoDB" id="3632513at2"/>
<feature type="compositionally biased region" description="Acidic residues" evidence="2">
    <location>
        <begin position="73"/>
        <end position="154"/>
    </location>
</feature>
<feature type="region of interest" description="Disordered" evidence="2">
    <location>
        <begin position="1"/>
        <end position="156"/>
    </location>
</feature>
<dbReference type="EMBL" id="SOCP01000034">
    <property type="protein sequence ID" value="TDV35444.1"/>
    <property type="molecule type" value="Genomic_DNA"/>
</dbReference>
<evidence type="ECO:0000313" key="4">
    <source>
        <dbReference type="Proteomes" id="UP000294927"/>
    </source>
</evidence>
<evidence type="ECO:0000256" key="2">
    <source>
        <dbReference type="SAM" id="MobiDB-lite"/>
    </source>
</evidence>
<sequence length="270" mass="27900">MSDIMNNIFGRSRNESSAPTEHAAVGTTAPVEPVQSDLAVNQEASDTTVIDADPAGDPTATEDAETAEHADAENVDDAEDTDAPGDGEATDETAVDADAENADAENADDDGEAVTDVTEESDETTENAADDTDDDATAEQAEDAVTDVENDDAPVAETEAVVVPVVVETRAAADTRGSTTVGDGVVAKLVHMVVRRTGGVHDLDEEGSSIAVDDDVATIKVSLVVEYGHAVKPLAGQIRVDVIEAVEQFLGLDVAAVDVHVSDIHQPDAL</sequence>
<accession>A0A4R7UPZ1</accession>
<comment type="caution">
    <text evidence="3">The sequence shown here is derived from an EMBL/GenBank/DDBJ whole genome shotgun (WGS) entry which is preliminary data.</text>
</comment>
<organism evidence="3 4">
    <name type="scientific">Actinophytocola oryzae</name>
    <dbReference type="NCBI Taxonomy" id="502181"/>
    <lineage>
        <taxon>Bacteria</taxon>
        <taxon>Bacillati</taxon>
        <taxon>Actinomycetota</taxon>
        <taxon>Actinomycetes</taxon>
        <taxon>Pseudonocardiales</taxon>
        <taxon>Pseudonocardiaceae</taxon>
    </lineage>
</organism>
<dbReference type="Proteomes" id="UP000294927">
    <property type="component" value="Unassembled WGS sequence"/>
</dbReference>
<keyword evidence="4" id="KW-1185">Reference proteome</keyword>
<reference evidence="3 4" key="1">
    <citation type="submission" date="2019-03" db="EMBL/GenBank/DDBJ databases">
        <title>Genomic Encyclopedia of Archaeal and Bacterial Type Strains, Phase II (KMG-II): from individual species to whole genera.</title>
        <authorList>
            <person name="Goeker M."/>
        </authorList>
    </citation>
    <scope>NUCLEOTIDE SEQUENCE [LARGE SCALE GENOMIC DNA]</scope>
    <source>
        <strain evidence="3 4">DSM 45499</strain>
    </source>
</reference>
<comment type="similarity">
    <text evidence="1">Belongs to the asp23 family.</text>
</comment>